<proteinExistence type="predicted"/>
<dbReference type="Proteomes" id="UP001642484">
    <property type="component" value="Unassembled WGS sequence"/>
</dbReference>
<comment type="caution">
    <text evidence="3">The sequence shown here is derived from an EMBL/GenBank/DDBJ whole genome shotgun (WGS) entry which is preliminary data.</text>
</comment>
<dbReference type="EMBL" id="CAXAMN010025906">
    <property type="protein sequence ID" value="CAK9099009.1"/>
    <property type="molecule type" value="Genomic_DNA"/>
</dbReference>
<dbReference type="InterPro" id="IPR045902">
    <property type="entry name" value="SANBR-like"/>
</dbReference>
<dbReference type="PANTHER" id="PTHR20946">
    <property type="entry name" value="SANT AND BTB DOMAIN REGULATOR OF CLASS SWITCH RECOMBINATION"/>
    <property type="match status" value="1"/>
</dbReference>
<keyword evidence="4" id="KW-1185">Reference proteome</keyword>
<feature type="region of interest" description="Disordered" evidence="1">
    <location>
        <begin position="378"/>
        <end position="406"/>
    </location>
</feature>
<dbReference type="PANTHER" id="PTHR20946:SF0">
    <property type="entry name" value="SANT AND BTB DOMAIN REGULATOR OF CLASS SWITCH RECOMBINATION"/>
    <property type="match status" value="1"/>
</dbReference>
<feature type="compositionally biased region" description="Basic and acidic residues" evidence="1">
    <location>
        <begin position="10"/>
        <end position="26"/>
    </location>
</feature>
<accession>A0ABP0RFI7</accession>
<name>A0ABP0RFI7_9DINO</name>
<dbReference type="SUPFAM" id="SSF54695">
    <property type="entry name" value="POZ domain"/>
    <property type="match status" value="1"/>
</dbReference>
<dbReference type="InterPro" id="IPR021777">
    <property type="entry name" value="SANBR_BTB"/>
</dbReference>
<sequence length="406" mass="46148">MPERPGSQRASEKKLETPQEDDASRESIKGDTVIHVIDDIRQIRKDFYCKQSQLLEHMKYFEACLAGVSPDDEVEISVHCDIKVFEWLVEYMDGSRQVSSLEAKDVVAILISADFLQMQALVEQCLEAMYNSLTEILALPLDLGCLPERLVASLASQVKVAELEKLQDDHDRLLSRLYAHKLLALLSLEQNVLFCCSRCQRLFTADECLYQHCAETTGMELSTTKSVPALLQHSADATWDVGEFLHHLRERHSWPQLFWKTWARLQRFQCNLCQMTFCGLELNRCHFHPPLVGQESVAIQDPNHGGGEMRQHEPKLSSIEEEVAIETLRRHQDEICKDCESLLFAPVLNSKGLQVDAKGEEEPERVLEIRARYCCEPPPEHSATAAPSTQASQVQTMHDNANQCSF</sequence>
<dbReference type="InterPro" id="IPR011333">
    <property type="entry name" value="SKP1/BTB/POZ_sf"/>
</dbReference>
<feature type="compositionally biased region" description="Low complexity" evidence="1">
    <location>
        <begin position="382"/>
        <end position="396"/>
    </location>
</feature>
<dbReference type="Gene3D" id="3.30.710.10">
    <property type="entry name" value="Potassium Channel Kv1.1, Chain A"/>
    <property type="match status" value="1"/>
</dbReference>
<protein>
    <recommendedName>
        <fullName evidence="2">SANT and BTB domain-containing protein</fullName>
    </recommendedName>
</protein>
<feature type="region of interest" description="Disordered" evidence="1">
    <location>
        <begin position="1"/>
        <end position="26"/>
    </location>
</feature>
<feature type="compositionally biased region" description="Polar residues" evidence="1">
    <location>
        <begin position="397"/>
        <end position="406"/>
    </location>
</feature>
<evidence type="ECO:0000259" key="2">
    <source>
        <dbReference type="Pfam" id="PF11822"/>
    </source>
</evidence>
<dbReference type="Pfam" id="PF11822">
    <property type="entry name" value="BTB_SANBR"/>
    <property type="match status" value="1"/>
</dbReference>
<reference evidence="3 4" key="1">
    <citation type="submission" date="2024-02" db="EMBL/GenBank/DDBJ databases">
        <authorList>
            <person name="Chen Y."/>
            <person name="Shah S."/>
            <person name="Dougan E. K."/>
            <person name="Thang M."/>
            <person name="Chan C."/>
        </authorList>
    </citation>
    <scope>NUCLEOTIDE SEQUENCE [LARGE SCALE GENOMIC DNA]</scope>
</reference>
<gene>
    <name evidence="3" type="ORF">CCMP2556_LOCUS46857</name>
</gene>
<evidence type="ECO:0000313" key="3">
    <source>
        <dbReference type="EMBL" id="CAK9099009.1"/>
    </source>
</evidence>
<evidence type="ECO:0000256" key="1">
    <source>
        <dbReference type="SAM" id="MobiDB-lite"/>
    </source>
</evidence>
<organism evidence="3 4">
    <name type="scientific">Durusdinium trenchii</name>
    <dbReference type="NCBI Taxonomy" id="1381693"/>
    <lineage>
        <taxon>Eukaryota</taxon>
        <taxon>Sar</taxon>
        <taxon>Alveolata</taxon>
        <taxon>Dinophyceae</taxon>
        <taxon>Suessiales</taxon>
        <taxon>Symbiodiniaceae</taxon>
        <taxon>Durusdinium</taxon>
    </lineage>
</organism>
<feature type="domain" description="SANT and BTB" evidence="2">
    <location>
        <begin position="33"/>
        <end position="126"/>
    </location>
</feature>
<evidence type="ECO:0000313" key="4">
    <source>
        <dbReference type="Proteomes" id="UP001642484"/>
    </source>
</evidence>